<organism evidence="2 3">
    <name type="scientific">Diabrotica balteata</name>
    <name type="common">Banded cucumber beetle</name>
    <dbReference type="NCBI Taxonomy" id="107213"/>
    <lineage>
        <taxon>Eukaryota</taxon>
        <taxon>Metazoa</taxon>
        <taxon>Ecdysozoa</taxon>
        <taxon>Arthropoda</taxon>
        <taxon>Hexapoda</taxon>
        <taxon>Insecta</taxon>
        <taxon>Pterygota</taxon>
        <taxon>Neoptera</taxon>
        <taxon>Endopterygota</taxon>
        <taxon>Coleoptera</taxon>
        <taxon>Polyphaga</taxon>
        <taxon>Cucujiformia</taxon>
        <taxon>Chrysomeloidea</taxon>
        <taxon>Chrysomelidae</taxon>
        <taxon>Galerucinae</taxon>
        <taxon>Diabroticina</taxon>
        <taxon>Diabroticites</taxon>
        <taxon>Diabrotica</taxon>
    </lineage>
</organism>
<dbReference type="GO" id="GO:0008277">
    <property type="term" value="P:regulation of G protein-coupled receptor signaling pathway"/>
    <property type="evidence" value="ECO:0007669"/>
    <property type="project" value="TreeGrafter"/>
</dbReference>
<sequence>MSSRGKYLVSLCVNSVEEQVTAKSAAAAELQLLENFTVFADNEIPSTSTEEHVTAESEAAVEFQSSENFTGFTDDEIPSTSNLQKGNYEQDSEPEATSELGLESSDEYAPESDEESDDEPLTKKRSRWRKPEPEKWKRNVTKKKRSLCMPYNSKNKIKPAKSPKFVNCNNCKFKCTLKFTEEDRISISSNYWELDYLRQKDFILSCVISHLPKVHRIRTGTGTRKESSRKYYFKKSAEIIQVCKKFFLKTLCISHGPVDHALKGKNQNGLFNMKDKRGKHAPYNKTPDILVQKVKEHIESFPTMESHYCRKSSNRLYLDPNLSISKMFELYMEQCKRRDEAHVTEITYRRIFGKHYNMSFFNPKKDQCAICNQYKNKNINEEDYKQHLQRRDEAAEAKKSDKLRAAEEKTFLSASFDLQSILQIPSSDVSQMCNYTAPVPERHFNIPMEDEAGPIEYKALVGYLGTIEMPKQLLPNSRLQTVCSCIRKLRQEKRAPTAILMTILPTCLTLKNSANQILAIYPTSRVVYVGSTADKESRYFGLVTTAVSETRFHDNNDNAWNSVDKKSLNESIEISNSCHVFVIDPKIIDHTAHQSRAENFKITCTRNTVNGYCMEFPGSALYVVSLIQNMYKLQNGDKAGENFGPLVANSPQPSASSNSDSGIACEAKPETNSNIDNIKPKVCVKVSDSSDDNTQRIEEGFRERAVDCPESPQKLSVKEFATNLDSKSGSFDDISMHSSKSNELSNLLSIFKVPFETKKHKKHLKVSSCDNLDKCNRNLIHHKLSPKVYGLKPNYSCEELNNLENNFDVGDKLGYGSLQDLSYHEHRKLQKNILSDPDVRIEQQEEEPVSLYLCMLCLA</sequence>
<accession>A0A9N9TBY4</accession>
<feature type="region of interest" description="Disordered" evidence="1">
    <location>
        <begin position="649"/>
        <end position="669"/>
    </location>
</feature>
<dbReference type="Gene3D" id="2.30.29.30">
    <property type="entry name" value="Pleckstrin-homology domain (PH domain)/Phosphotyrosine-binding domain (PTB)"/>
    <property type="match status" value="1"/>
</dbReference>
<dbReference type="OrthoDB" id="6762186at2759"/>
<evidence type="ECO:0000313" key="2">
    <source>
        <dbReference type="EMBL" id="CAG9838458.1"/>
    </source>
</evidence>
<evidence type="ECO:0000256" key="1">
    <source>
        <dbReference type="SAM" id="MobiDB-lite"/>
    </source>
</evidence>
<keyword evidence="3" id="KW-1185">Reference proteome</keyword>
<dbReference type="Proteomes" id="UP001153709">
    <property type="component" value="Chromosome 7"/>
</dbReference>
<dbReference type="PANTHER" id="PTHR45945:SF3">
    <property type="entry name" value="REGULATOR OF G-PROTEIN SIGNALING LOCO"/>
    <property type="match status" value="1"/>
</dbReference>
<dbReference type="GO" id="GO:0005737">
    <property type="term" value="C:cytoplasm"/>
    <property type="evidence" value="ECO:0007669"/>
    <property type="project" value="TreeGrafter"/>
</dbReference>
<dbReference type="AlphaFoldDB" id="A0A9N9TBY4"/>
<dbReference type="SUPFAM" id="SSF50729">
    <property type="entry name" value="PH domain-like"/>
    <property type="match status" value="1"/>
</dbReference>
<dbReference type="GO" id="GO:0005634">
    <property type="term" value="C:nucleus"/>
    <property type="evidence" value="ECO:0007669"/>
    <property type="project" value="TreeGrafter"/>
</dbReference>
<reference evidence="2" key="1">
    <citation type="submission" date="2022-01" db="EMBL/GenBank/DDBJ databases">
        <authorList>
            <person name="King R."/>
        </authorList>
    </citation>
    <scope>NUCLEOTIDE SEQUENCE</scope>
</reference>
<dbReference type="GO" id="GO:0005886">
    <property type="term" value="C:plasma membrane"/>
    <property type="evidence" value="ECO:0007669"/>
    <property type="project" value="TreeGrafter"/>
</dbReference>
<feature type="region of interest" description="Disordered" evidence="1">
    <location>
        <begin position="43"/>
        <end position="141"/>
    </location>
</feature>
<feature type="compositionally biased region" description="Low complexity" evidence="1">
    <location>
        <begin position="649"/>
        <end position="661"/>
    </location>
</feature>
<dbReference type="PANTHER" id="PTHR45945">
    <property type="entry name" value="REGULATOR OF G-PROTEIN SIGNALING LOCO"/>
    <property type="match status" value="1"/>
</dbReference>
<name>A0A9N9TBY4_DIABA</name>
<dbReference type="InterPro" id="IPR011993">
    <property type="entry name" value="PH-like_dom_sf"/>
</dbReference>
<dbReference type="EMBL" id="OU898282">
    <property type="protein sequence ID" value="CAG9838458.1"/>
    <property type="molecule type" value="Genomic_DNA"/>
</dbReference>
<dbReference type="GO" id="GO:0005096">
    <property type="term" value="F:GTPase activator activity"/>
    <property type="evidence" value="ECO:0007669"/>
    <property type="project" value="InterPro"/>
</dbReference>
<feature type="compositionally biased region" description="Acidic residues" evidence="1">
    <location>
        <begin position="104"/>
        <end position="119"/>
    </location>
</feature>
<protein>
    <submittedName>
        <fullName evidence="2">Uncharacterized protein</fullName>
    </submittedName>
</protein>
<gene>
    <name evidence="2" type="ORF">DIABBA_LOCUS11348</name>
</gene>
<proteinExistence type="predicted"/>
<feature type="compositionally biased region" description="Polar residues" evidence="1">
    <location>
        <begin position="78"/>
        <end position="89"/>
    </location>
</feature>
<evidence type="ECO:0000313" key="3">
    <source>
        <dbReference type="Proteomes" id="UP001153709"/>
    </source>
</evidence>
<dbReference type="InterPro" id="IPR046995">
    <property type="entry name" value="RGS10/12/14-like"/>
</dbReference>